<organism evidence="1 2">
    <name type="scientific">Melia azedarach</name>
    <name type="common">Chinaberry tree</name>
    <dbReference type="NCBI Taxonomy" id="155640"/>
    <lineage>
        <taxon>Eukaryota</taxon>
        <taxon>Viridiplantae</taxon>
        <taxon>Streptophyta</taxon>
        <taxon>Embryophyta</taxon>
        <taxon>Tracheophyta</taxon>
        <taxon>Spermatophyta</taxon>
        <taxon>Magnoliopsida</taxon>
        <taxon>eudicotyledons</taxon>
        <taxon>Gunneridae</taxon>
        <taxon>Pentapetalae</taxon>
        <taxon>rosids</taxon>
        <taxon>malvids</taxon>
        <taxon>Sapindales</taxon>
        <taxon>Meliaceae</taxon>
        <taxon>Melia</taxon>
    </lineage>
</organism>
<protein>
    <submittedName>
        <fullName evidence="1">RPW8.2-like protein</fullName>
    </submittedName>
</protein>
<evidence type="ECO:0000313" key="2">
    <source>
        <dbReference type="Proteomes" id="UP001164539"/>
    </source>
</evidence>
<dbReference type="EMBL" id="CM051400">
    <property type="protein sequence ID" value="KAJ4714951.1"/>
    <property type="molecule type" value="Genomic_DNA"/>
</dbReference>
<name>A0ACC1XTX0_MELAZ</name>
<evidence type="ECO:0000313" key="1">
    <source>
        <dbReference type="EMBL" id="KAJ4714951.1"/>
    </source>
</evidence>
<gene>
    <name evidence="1" type="ORF">OWV82_013361</name>
</gene>
<reference evidence="1 2" key="1">
    <citation type="journal article" date="2023" name="Science">
        <title>Complex scaffold remodeling in plant triterpene biosynthesis.</title>
        <authorList>
            <person name="De La Pena R."/>
            <person name="Hodgson H."/>
            <person name="Liu J.C."/>
            <person name="Stephenson M.J."/>
            <person name="Martin A.C."/>
            <person name="Owen C."/>
            <person name="Harkess A."/>
            <person name="Leebens-Mack J."/>
            <person name="Jimenez L.E."/>
            <person name="Osbourn A."/>
            <person name="Sattely E.S."/>
        </authorList>
    </citation>
    <scope>NUCLEOTIDE SEQUENCE [LARGE SCALE GENOMIC DNA]</scope>
    <source>
        <strain evidence="2">cv. JPN11</strain>
        <tissue evidence="1">Leaf</tissue>
    </source>
</reference>
<accession>A0ACC1XTX0</accession>
<sequence>MAEGLIPQALLGAAVDRIYRAIFQAFKRVVKFESIIEGLRTTVSSVTSEIDRISQLESHTFLQDQICKLMLLLKQAEELINICSKIARWNYYKKYRYSKKLLELDASLSRLSMDLPPPVLLQILDKIMQQNQILDRMLHDRDPDDMRHHGSTTKVKLVVTALKKIVQSLPIWIHSYFSLLTGIRRPLRGYQRITASFCPKYGKGG</sequence>
<keyword evidence="2" id="KW-1185">Reference proteome</keyword>
<comment type="caution">
    <text evidence="1">The sequence shown here is derived from an EMBL/GenBank/DDBJ whole genome shotgun (WGS) entry which is preliminary data.</text>
</comment>
<proteinExistence type="predicted"/>
<dbReference type="Proteomes" id="UP001164539">
    <property type="component" value="Chromosome 7"/>
</dbReference>